<dbReference type="SUPFAM" id="SSF46767">
    <property type="entry name" value="Methylated DNA-protein cysteine methyltransferase, C-terminal domain"/>
    <property type="match status" value="1"/>
</dbReference>
<evidence type="ECO:0000256" key="3">
    <source>
        <dbReference type="ARBA" id="ARBA00011918"/>
    </source>
</evidence>
<dbReference type="FunFam" id="1.10.10.10:FF:000214">
    <property type="entry name" value="Methylated-DNA--protein-cysteine methyltransferase"/>
    <property type="match status" value="1"/>
</dbReference>
<dbReference type="EC" id="2.1.1.63" evidence="3"/>
<protein>
    <recommendedName>
        <fullName evidence="3">methylated-DNA--[protein]-cysteine S-methyltransferase</fullName>
        <ecNumber evidence="3">2.1.1.63</ecNumber>
    </recommendedName>
</protein>
<comment type="catalytic activity">
    <reaction evidence="8">
        <text>a 6-O-methyl-2'-deoxyguanosine in DNA + L-cysteinyl-[protein] = S-methyl-L-cysteinyl-[protein] + a 2'-deoxyguanosine in DNA</text>
        <dbReference type="Rhea" id="RHEA:24000"/>
        <dbReference type="Rhea" id="RHEA-COMP:10131"/>
        <dbReference type="Rhea" id="RHEA-COMP:10132"/>
        <dbReference type="Rhea" id="RHEA-COMP:11367"/>
        <dbReference type="Rhea" id="RHEA-COMP:11368"/>
        <dbReference type="ChEBI" id="CHEBI:29950"/>
        <dbReference type="ChEBI" id="CHEBI:82612"/>
        <dbReference type="ChEBI" id="CHEBI:85445"/>
        <dbReference type="ChEBI" id="CHEBI:85448"/>
        <dbReference type="EC" id="2.1.1.63"/>
    </reaction>
</comment>
<evidence type="ECO:0000256" key="7">
    <source>
        <dbReference type="ARBA" id="ARBA00023204"/>
    </source>
</evidence>
<dbReference type="EMBL" id="JAMKBJ010000013">
    <property type="protein sequence ID" value="MCZ8538144.1"/>
    <property type="molecule type" value="Genomic_DNA"/>
</dbReference>
<sequence>MYRGYTESPIGLIEVTATDTELVSVLFVDEKQQSHENEIIHHFLHEIDAYFKGDLKQFSIPPMNGTAFQSGVWNELIHIPYGNRLSYSEIAQRIQKQKAVRAVGTAIGKNKLALIVPCHRVVGKNGALSGFAWGSWRKEWLLEHEKNHSQK</sequence>
<feature type="domain" description="Methylguanine DNA methyltransferase ribonuclease-like" evidence="10">
    <location>
        <begin position="1"/>
        <end position="61"/>
    </location>
</feature>
<comment type="catalytic activity">
    <reaction evidence="1">
        <text>a 4-O-methyl-thymidine in DNA + L-cysteinyl-[protein] = a thymidine in DNA + S-methyl-L-cysteinyl-[protein]</text>
        <dbReference type="Rhea" id="RHEA:53428"/>
        <dbReference type="Rhea" id="RHEA-COMP:10131"/>
        <dbReference type="Rhea" id="RHEA-COMP:10132"/>
        <dbReference type="Rhea" id="RHEA-COMP:13555"/>
        <dbReference type="Rhea" id="RHEA-COMP:13556"/>
        <dbReference type="ChEBI" id="CHEBI:29950"/>
        <dbReference type="ChEBI" id="CHEBI:82612"/>
        <dbReference type="ChEBI" id="CHEBI:137386"/>
        <dbReference type="ChEBI" id="CHEBI:137387"/>
        <dbReference type="EC" id="2.1.1.63"/>
    </reaction>
</comment>
<keyword evidence="7" id="KW-0234">DNA repair</keyword>
<dbReference type="GO" id="GO:0006281">
    <property type="term" value="P:DNA repair"/>
    <property type="evidence" value="ECO:0007669"/>
    <property type="project" value="UniProtKB-KW"/>
</dbReference>
<evidence type="ECO:0000256" key="8">
    <source>
        <dbReference type="ARBA" id="ARBA00049348"/>
    </source>
</evidence>
<dbReference type="Gene3D" id="3.30.160.70">
    <property type="entry name" value="Methylated DNA-protein cysteine methyltransferase domain"/>
    <property type="match status" value="1"/>
</dbReference>
<dbReference type="RefSeq" id="WP_269927217.1">
    <property type="nucleotide sequence ID" value="NZ_JAMKBJ010000013.1"/>
</dbReference>
<organism evidence="11 12">
    <name type="scientific">Paenisporosarcina quisquiliarum</name>
    <dbReference type="NCBI Taxonomy" id="365346"/>
    <lineage>
        <taxon>Bacteria</taxon>
        <taxon>Bacillati</taxon>
        <taxon>Bacillota</taxon>
        <taxon>Bacilli</taxon>
        <taxon>Bacillales</taxon>
        <taxon>Caryophanaceae</taxon>
        <taxon>Paenisporosarcina</taxon>
    </lineage>
</organism>
<dbReference type="Pfam" id="PF01035">
    <property type="entry name" value="DNA_binding_1"/>
    <property type="match status" value="1"/>
</dbReference>
<feature type="domain" description="Methylated-DNA-[protein]-cysteine S-methyltransferase DNA binding" evidence="9">
    <location>
        <begin position="67"/>
        <end position="146"/>
    </location>
</feature>
<evidence type="ECO:0000256" key="1">
    <source>
        <dbReference type="ARBA" id="ARBA00001286"/>
    </source>
</evidence>
<evidence type="ECO:0000256" key="6">
    <source>
        <dbReference type="ARBA" id="ARBA00022763"/>
    </source>
</evidence>
<keyword evidence="4" id="KW-0489">Methyltransferase</keyword>
<keyword evidence="5" id="KW-0808">Transferase</keyword>
<evidence type="ECO:0000259" key="9">
    <source>
        <dbReference type="Pfam" id="PF01035"/>
    </source>
</evidence>
<dbReference type="InterPro" id="IPR036388">
    <property type="entry name" value="WH-like_DNA-bd_sf"/>
</dbReference>
<gene>
    <name evidence="11" type="ORF">M9R32_13185</name>
</gene>
<dbReference type="GO" id="GO:0003908">
    <property type="term" value="F:methylated-DNA-[protein]-cysteine S-methyltransferase activity"/>
    <property type="evidence" value="ECO:0007669"/>
    <property type="project" value="UniProtKB-EC"/>
</dbReference>
<dbReference type="InterPro" id="IPR036217">
    <property type="entry name" value="MethylDNA_cys_MeTrfase_DNAb"/>
</dbReference>
<dbReference type="CDD" id="cd06445">
    <property type="entry name" value="ATase"/>
    <property type="match status" value="1"/>
</dbReference>
<dbReference type="SUPFAM" id="SSF53155">
    <property type="entry name" value="Methylated DNA-protein cysteine methyltransferase domain"/>
    <property type="match status" value="1"/>
</dbReference>
<accession>A0A9X3LJW6</accession>
<evidence type="ECO:0000256" key="5">
    <source>
        <dbReference type="ARBA" id="ARBA00022679"/>
    </source>
</evidence>
<dbReference type="InterPro" id="IPR014048">
    <property type="entry name" value="MethylDNA_cys_MeTrfase_DNA-bd"/>
</dbReference>
<reference evidence="11" key="1">
    <citation type="submission" date="2022-05" db="EMBL/GenBank/DDBJ databases">
        <authorList>
            <person name="Colautti A."/>
            <person name="Iacumin L."/>
        </authorList>
    </citation>
    <scope>NUCLEOTIDE SEQUENCE</scope>
    <source>
        <strain evidence="11">SK 55</strain>
    </source>
</reference>
<keyword evidence="6" id="KW-0227">DNA damage</keyword>
<dbReference type="InterPro" id="IPR001497">
    <property type="entry name" value="MethylDNA_cys_MeTrfase_AS"/>
</dbReference>
<dbReference type="AlphaFoldDB" id="A0A9X3LJW6"/>
<dbReference type="PANTHER" id="PTHR10815">
    <property type="entry name" value="METHYLATED-DNA--PROTEIN-CYSTEINE METHYLTRANSFERASE"/>
    <property type="match status" value="1"/>
</dbReference>
<evidence type="ECO:0000313" key="12">
    <source>
        <dbReference type="Proteomes" id="UP001152173"/>
    </source>
</evidence>
<evidence type="ECO:0000259" key="10">
    <source>
        <dbReference type="Pfam" id="PF02870"/>
    </source>
</evidence>
<keyword evidence="12" id="KW-1185">Reference proteome</keyword>
<comment type="similarity">
    <text evidence="2">Belongs to the MGMT family.</text>
</comment>
<dbReference type="InterPro" id="IPR036631">
    <property type="entry name" value="MGMT_N_sf"/>
</dbReference>
<dbReference type="PROSITE" id="PS00374">
    <property type="entry name" value="MGMT"/>
    <property type="match status" value="1"/>
</dbReference>
<dbReference type="NCBIfam" id="TIGR00589">
    <property type="entry name" value="ogt"/>
    <property type="match status" value="1"/>
</dbReference>
<dbReference type="InterPro" id="IPR008332">
    <property type="entry name" value="MethylG_MeTrfase_N"/>
</dbReference>
<name>A0A9X3LJW6_9BACL</name>
<evidence type="ECO:0000256" key="2">
    <source>
        <dbReference type="ARBA" id="ARBA00008711"/>
    </source>
</evidence>
<dbReference type="Pfam" id="PF02870">
    <property type="entry name" value="Methyltransf_1N"/>
    <property type="match status" value="1"/>
</dbReference>
<evidence type="ECO:0000256" key="4">
    <source>
        <dbReference type="ARBA" id="ARBA00022603"/>
    </source>
</evidence>
<evidence type="ECO:0000313" key="11">
    <source>
        <dbReference type="EMBL" id="MCZ8538144.1"/>
    </source>
</evidence>
<comment type="caution">
    <text evidence="11">The sequence shown here is derived from an EMBL/GenBank/DDBJ whole genome shotgun (WGS) entry which is preliminary data.</text>
</comment>
<dbReference type="GO" id="GO:0032259">
    <property type="term" value="P:methylation"/>
    <property type="evidence" value="ECO:0007669"/>
    <property type="project" value="UniProtKB-KW"/>
</dbReference>
<proteinExistence type="inferred from homology"/>
<dbReference type="Gene3D" id="1.10.10.10">
    <property type="entry name" value="Winged helix-like DNA-binding domain superfamily/Winged helix DNA-binding domain"/>
    <property type="match status" value="1"/>
</dbReference>
<dbReference type="Proteomes" id="UP001152173">
    <property type="component" value="Unassembled WGS sequence"/>
</dbReference>
<dbReference type="PANTHER" id="PTHR10815:SF13">
    <property type="entry name" value="METHYLATED-DNA--PROTEIN-CYSTEINE METHYLTRANSFERASE"/>
    <property type="match status" value="1"/>
</dbReference>